<protein>
    <recommendedName>
        <fullName evidence="9">Methylenetetrahydrofolate reductase</fullName>
    </recommendedName>
</protein>
<comment type="pathway">
    <text evidence="7">Amino-acid biosynthesis; L-methionine biosynthesis via de novo pathway.</text>
</comment>
<dbReference type="AlphaFoldDB" id="A0A7X5Y3C7"/>
<evidence type="ECO:0000256" key="2">
    <source>
        <dbReference type="ARBA" id="ARBA00004777"/>
    </source>
</evidence>
<gene>
    <name evidence="10" type="ORF">GGQ97_000177</name>
</gene>
<dbReference type="InterPro" id="IPR029041">
    <property type="entry name" value="FAD-linked_oxidoreductase-like"/>
</dbReference>
<evidence type="ECO:0000256" key="1">
    <source>
        <dbReference type="ARBA" id="ARBA00001974"/>
    </source>
</evidence>
<dbReference type="GO" id="GO:0035999">
    <property type="term" value="P:tetrahydrofolate interconversion"/>
    <property type="evidence" value="ECO:0007669"/>
    <property type="project" value="UniProtKB-UniPathway"/>
</dbReference>
<dbReference type="GO" id="GO:0071949">
    <property type="term" value="F:FAD binding"/>
    <property type="evidence" value="ECO:0007669"/>
    <property type="project" value="TreeGrafter"/>
</dbReference>
<comment type="caution">
    <text evidence="10">The sequence shown here is derived from an EMBL/GenBank/DDBJ whole genome shotgun (WGS) entry which is preliminary data.</text>
</comment>
<dbReference type="GO" id="GO:0009086">
    <property type="term" value="P:methionine biosynthetic process"/>
    <property type="evidence" value="ECO:0007669"/>
    <property type="project" value="TreeGrafter"/>
</dbReference>
<dbReference type="Pfam" id="PF02219">
    <property type="entry name" value="MTHFR"/>
    <property type="match status" value="1"/>
</dbReference>
<evidence type="ECO:0000256" key="7">
    <source>
        <dbReference type="ARBA" id="ARBA00034478"/>
    </source>
</evidence>
<evidence type="ECO:0000256" key="5">
    <source>
        <dbReference type="ARBA" id="ARBA00022827"/>
    </source>
</evidence>
<comment type="catalytic activity">
    <reaction evidence="8">
        <text>(6S)-5-methyl-5,6,7,8-tetrahydrofolate + NAD(+) = (6R)-5,10-methylene-5,6,7,8-tetrahydrofolate + NADH + H(+)</text>
        <dbReference type="Rhea" id="RHEA:19821"/>
        <dbReference type="ChEBI" id="CHEBI:15378"/>
        <dbReference type="ChEBI" id="CHEBI:15636"/>
        <dbReference type="ChEBI" id="CHEBI:18608"/>
        <dbReference type="ChEBI" id="CHEBI:57540"/>
        <dbReference type="ChEBI" id="CHEBI:57945"/>
        <dbReference type="EC" id="1.5.1.54"/>
    </reaction>
    <physiologicalReaction direction="right-to-left" evidence="8">
        <dbReference type="Rhea" id="RHEA:19823"/>
    </physiologicalReaction>
</comment>
<evidence type="ECO:0000256" key="3">
    <source>
        <dbReference type="ARBA" id="ARBA00006743"/>
    </source>
</evidence>
<reference evidence="10 11" key="1">
    <citation type="submission" date="2020-03" db="EMBL/GenBank/DDBJ databases">
        <title>Genomic Encyclopedia of Type Strains, Phase IV (KMG-IV): sequencing the most valuable type-strain genomes for metagenomic binning, comparative biology and taxonomic classification.</title>
        <authorList>
            <person name="Goeker M."/>
        </authorList>
    </citation>
    <scope>NUCLEOTIDE SEQUENCE [LARGE SCALE GENOMIC DNA]</scope>
    <source>
        <strain evidence="10 11">DSM 16846</strain>
    </source>
</reference>
<keyword evidence="6 9" id="KW-0560">Oxidoreductase</keyword>
<dbReference type="GO" id="GO:0005829">
    <property type="term" value="C:cytosol"/>
    <property type="evidence" value="ECO:0007669"/>
    <property type="project" value="TreeGrafter"/>
</dbReference>
<dbReference type="InterPro" id="IPR003171">
    <property type="entry name" value="Mehydrof_redctse-like"/>
</dbReference>
<proteinExistence type="inferred from homology"/>
<dbReference type="SUPFAM" id="SSF51730">
    <property type="entry name" value="FAD-linked oxidoreductase"/>
    <property type="match status" value="1"/>
</dbReference>
<keyword evidence="5 9" id="KW-0274">FAD</keyword>
<keyword evidence="11" id="KW-1185">Reference proteome</keyword>
<sequence>MATGIDPRALLDHWSIEITAKDTDDLVRAAPLIPPGTKIPVTFLPNETFEARVSAAATVRRLGFIPIPHLSARRIHSREELEGFLSALQREAAIDHAFVVAGDPPEPMGPFADALALIQSDLLAAHGVTRVGISGYPEGHPEIGSDKLWDAGRDKRLALQERGHDFAIVTQFAFDAGPVLKWIAHQRAEGIQALIRVGVPGPASVKTLLRFAARCGVGASAKVMSRYGLSMTRLLGNAGPDRLIEDLAAGLDPAIHGDVRLHFYPFGGIENTAAWIRNYRKKLA</sequence>
<dbReference type="EMBL" id="JAATJC010000001">
    <property type="protein sequence ID" value="NJC04384.1"/>
    <property type="molecule type" value="Genomic_DNA"/>
</dbReference>
<name>A0A7X5Y3C7_9SPHN</name>
<evidence type="ECO:0000256" key="9">
    <source>
        <dbReference type="RuleBase" id="RU003862"/>
    </source>
</evidence>
<dbReference type="UniPathway" id="UPA00193"/>
<accession>A0A7X5Y3C7</accession>
<dbReference type="PANTHER" id="PTHR45754:SF3">
    <property type="entry name" value="METHYLENETETRAHYDROFOLATE REDUCTASE (NADPH)"/>
    <property type="match status" value="1"/>
</dbReference>
<evidence type="ECO:0000256" key="4">
    <source>
        <dbReference type="ARBA" id="ARBA00022630"/>
    </source>
</evidence>
<evidence type="ECO:0000256" key="8">
    <source>
        <dbReference type="ARBA" id="ARBA00048628"/>
    </source>
</evidence>
<dbReference type="GO" id="GO:0106312">
    <property type="term" value="F:methylenetetrahydrofolate reductase (NADH) activity"/>
    <property type="evidence" value="ECO:0007669"/>
    <property type="project" value="UniProtKB-EC"/>
</dbReference>
<organism evidence="10 11">
    <name type="scientific">Sphingomonas kaistensis</name>
    <dbReference type="NCBI Taxonomy" id="298708"/>
    <lineage>
        <taxon>Bacteria</taxon>
        <taxon>Pseudomonadati</taxon>
        <taxon>Pseudomonadota</taxon>
        <taxon>Alphaproteobacteria</taxon>
        <taxon>Sphingomonadales</taxon>
        <taxon>Sphingomonadaceae</taxon>
        <taxon>Sphingomonas</taxon>
    </lineage>
</organism>
<dbReference type="RefSeq" id="WP_245197787.1">
    <property type="nucleotide sequence ID" value="NZ_JAATJC010000001.1"/>
</dbReference>
<comment type="similarity">
    <text evidence="3 9">Belongs to the methylenetetrahydrofolate reductase family.</text>
</comment>
<keyword evidence="4 9" id="KW-0285">Flavoprotein</keyword>
<evidence type="ECO:0000313" key="11">
    <source>
        <dbReference type="Proteomes" id="UP000558192"/>
    </source>
</evidence>
<dbReference type="Proteomes" id="UP000558192">
    <property type="component" value="Unassembled WGS sequence"/>
</dbReference>
<evidence type="ECO:0000256" key="6">
    <source>
        <dbReference type="ARBA" id="ARBA00023002"/>
    </source>
</evidence>
<dbReference type="Gene3D" id="3.20.20.220">
    <property type="match status" value="1"/>
</dbReference>
<dbReference type="PANTHER" id="PTHR45754">
    <property type="entry name" value="METHYLENETETRAHYDROFOLATE REDUCTASE"/>
    <property type="match status" value="1"/>
</dbReference>
<comment type="pathway">
    <text evidence="2 9">One-carbon metabolism; tetrahydrofolate interconversion.</text>
</comment>
<comment type="cofactor">
    <cofactor evidence="1 9">
        <name>FAD</name>
        <dbReference type="ChEBI" id="CHEBI:57692"/>
    </cofactor>
</comment>
<evidence type="ECO:0000313" key="10">
    <source>
        <dbReference type="EMBL" id="NJC04384.1"/>
    </source>
</evidence>